<dbReference type="Proteomes" id="UP000287972">
    <property type="component" value="Unassembled WGS sequence"/>
</dbReference>
<gene>
    <name evidence="2" type="ORF">CEP51_009984</name>
</gene>
<name>A0A428RFX2_9HYPO</name>
<dbReference type="EMBL" id="NKCL01000297">
    <property type="protein sequence ID" value="RSL76408.1"/>
    <property type="molecule type" value="Genomic_DNA"/>
</dbReference>
<comment type="caution">
    <text evidence="2">The sequence shown here is derived from an EMBL/GenBank/DDBJ whole genome shotgun (WGS) entry which is preliminary data.</text>
</comment>
<accession>A0A428RFX2</accession>
<evidence type="ECO:0000313" key="3">
    <source>
        <dbReference type="Proteomes" id="UP000287972"/>
    </source>
</evidence>
<dbReference type="AlphaFoldDB" id="A0A428RFX2"/>
<proteinExistence type="predicted"/>
<reference evidence="2 3" key="1">
    <citation type="submission" date="2017-06" db="EMBL/GenBank/DDBJ databases">
        <title>Comparative genomic analysis of Ambrosia Fusariam Clade fungi.</title>
        <authorList>
            <person name="Stajich J.E."/>
            <person name="Carrillo J."/>
            <person name="Kijimoto T."/>
            <person name="Eskalen A."/>
            <person name="O'Donnell K."/>
            <person name="Kasson M."/>
        </authorList>
    </citation>
    <scope>NUCLEOTIDE SEQUENCE [LARGE SCALE GENOMIC DNA]</scope>
    <source>
        <strain evidence="2 3">NRRL62606</strain>
    </source>
</reference>
<sequence length="202" mass="21747">MIDDTYHSCIWESPVTRQSSEECFRQLFRDWTTRKGPRPSPAAAAPDLNAKGVKVGVWTEDLSSNPKKRKAGGNKGRESEARKQARKKGVTAVMTMAINKKAGLTIIWRDVTVTGSLDKSDCVKLTPDYTLRKATCTPSGPKKPAAAGDAGDAGLGPRIDINDLPTEALEPKLLVDEIVQQGKALLGLADEVRAGDMSEGTI</sequence>
<evidence type="ECO:0000256" key="1">
    <source>
        <dbReference type="SAM" id="MobiDB-lite"/>
    </source>
</evidence>
<feature type="region of interest" description="Disordered" evidence="1">
    <location>
        <begin position="136"/>
        <end position="159"/>
    </location>
</feature>
<keyword evidence="3" id="KW-1185">Reference proteome</keyword>
<protein>
    <submittedName>
        <fullName evidence="2">Uncharacterized protein</fullName>
    </submittedName>
</protein>
<feature type="compositionally biased region" description="Low complexity" evidence="1">
    <location>
        <begin position="140"/>
        <end position="157"/>
    </location>
</feature>
<feature type="region of interest" description="Disordered" evidence="1">
    <location>
        <begin position="57"/>
        <end position="88"/>
    </location>
</feature>
<organism evidence="2 3">
    <name type="scientific">Fusarium floridanum</name>
    <dbReference type="NCBI Taxonomy" id="1325733"/>
    <lineage>
        <taxon>Eukaryota</taxon>
        <taxon>Fungi</taxon>
        <taxon>Dikarya</taxon>
        <taxon>Ascomycota</taxon>
        <taxon>Pezizomycotina</taxon>
        <taxon>Sordariomycetes</taxon>
        <taxon>Hypocreomycetidae</taxon>
        <taxon>Hypocreales</taxon>
        <taxon>Nectriaceae</taxon>
        <taxon>Fusarium</taxon>
        <taxon>Fusarium solani species complex</taxon>
    </lineage>
</organism>
<evidence type="ECO:0000313" key="2">
    <source>
        <dbReference type="EMBL" id="RSL76408.1"/>
    </source>
</evidence>